<keyword evidence="8" id="KW-1185">Reference proteome</keyword>
<dbReference type="CDD" id="cd01700">
    <property type="entry name" value="PolY_Pol_V_umuC"/>
    <property type="match status" value="1"/>
</dbReference>
<dbReference type="InterPro" id="IPR050116">
    <property type="entry name" value="DNA_polymerase-Y"/>
</dbReference>
<evidence type="ECO:0000256" key="1">
    <source>
        <dbReference type="ARBA" id="ARBA00010945"/>
    </source>
</evidence>
<evidence type="ECO:0000256" key="3">
    <source>
        <dbReference type="ARBA" id="ARBA00023199"/>
    </source>
</evidence>
<dbReference type="InterPro" id="IPR043502">
    <property type="entry name" value="DNA/RNA_pol_sf"/>
</dbReference>
<dbReference type="Proteomes" id="UP000246278">
    <property type="component" value="Unassembled WGS sequence"/>
</dbReference>
<dbReference type="InterPro" id="IPR001126">
    <property type="entry name" value="UmuC"/>
</dbReference>
<proteinExistence type="inferred from homology"/>
<feature type="domain" description="UmuC" evidence="6">
    <location>
        <begin position="2"/>
        <end position="186"/>
    </location>
</feature>
<comment type="caution">
    <text evidence="7">The sequence shown here is derived from an EMBL/GenBank/DDBJ whole genome shotgun (WGS) entry which is preliminary data.</text>
</comment>
<dbReference type="PANTHER" id="PTHR11076">
    <property type="entry name" value="DNA REPAIR POLYMERASE UMUC / TRANSFERASE FAMILY MEMBER"/>
    <property type="match status" value="1"/>
</dbReference>
<dbReference type="Gene3D" id="3.30.1490.100">
    <property type="entry name" value="DNA polymerase, Y-family, little finger domain"/>
    <property type="match status" value="1"/>
</dbReference>
<dbReference type="SUPFAM" id="SSF100879">
    <property type="entry name" value="Lesion bypass DNA polymerase (Y-family), little finger domain"/>
    <property type="match status" value="1"/>
</dbReference>
<dbReference type="PROSITE" id="PS50173">
    <property type="entry name" value="UMUC"/>
    <property type="match status" value="1"/>
</dbReference>
<evidence type="ECO:0000313" key="7">
    <source>
        <dbReference type="EMBL" id="PWW82082.1"/>
    </source>
</evidence>
<dbReference type="EMBL" id="PDNZ01000004">
    <property type="protein sequence ID" value="PWW82082.1"/>
    <property type="molecule type" value="Genomic_DNA"/>
</dbReference>
<reference evidence="8" key="1">
    <citation type="submission" date="2017-10" db="EMBL/GenBank/DDBJ databases">
        <authorList>
            <person name="Gaisin V.A."/>
            <person name="Rysina M.S."/>
            <person name="Grouzdev D.S."/>
        </authorList>
    </citation>
    <scope>NUCLEOTIDE SEQUENCE [LARGE SCALE GENOMIC DNA]</scope>
    <source>
        <strain evidence="8">V1</strain>
    </source>
</reference>
<dbReference type="PANTHER" id="PTHR11076:SF34">
    <property type="entry name" value="PROTEIN UMUC"/>
    <property type="match status" value="1"/>
</dbReference>
<organism evidence="7 8">
    <name type="scientific">Prosthecochloris marina</name>
    <dbReference type="NCBI Taxonomy" id="2017681"/>
    <lineage>
        <taxon>Bacteria</taxon>
        <taxon>Pseudomonadati</taxon>
        <taxon>Chlorobiota</taxon>
        <taxon>Chlorobiia</taxon>
        <taxon>Chlorobiales</taxon>
        <taxon>Chlorobiaceae</taxon>
        <taxon>Prosthecochloris</taxon>
    </lineage>
</organism>
<dbReference type="GO" id="GO:0005829">
    <property type="term" value="C:cytosol"/>
    <property type="evidence" value="ECO:0007669"/>
    <property type="project" value="TreeGrafter"/>
</dbReference>
<dbReference type="InterPro" id="IPR025188">
    <property type="entry name" value="DUF4113"/>
</dbReference>
<keyword evidence="2" id="KW-0227">DNA damage</keyword>
<dbReference type="AlphaFoldDB" id="A0A317T5S3"/>
<dbReference type="InterPro" id="IPR036775">
    <property type="entry name" value="DNA_pol_Y-fam_lit_finger_sf"/>
</dbReference>
<dbReference type="GO" id="GO:0003684">
    <property type="term" value="F:damaged DNA binding"/>
    <property type="evidence" value="ECO:0007669"/>
    <property type="project" value="InterPro"/>
</dbReference>
<accession>A0A317T5S3</accession>
<dbReference type="Pfam" id="PF13438">
    <property type="entry name" value="DUF4113"/>
    <property type="match status" value="1"/>
</dbReference>
<dbReference type="Pfam" id="PF11799">
    <property type="entry name" value="IMS_C"/>
    <property type="match status" value="1"/>
</dbReference>
<name>A0A317T5S3_9CHLB</name>
<dbReference type="SUPFAM" id="SSF56672">
    <property type="entry name" value="DNA/RNA polymerases"/>
    <property type="match status" value="1"/>
</dbReference>
<dbReference type="OrthoDB" id="9808813at2"/>
<dbReference type="Gene3D" id="3.40.1170.60">
    <property type="match status" value="1"/>
</dbReference>
<dbReference type="Pfam" id="PF00817">
    <property type="entry name" value="IMS"/>
    <property type="match status" value="1"/>
</dbReference>
<keyword evidence="4" id="KW-0234">DNA repair</keyword>
<evidence type="ECO:0000256" key="4">
    <source>
        <dbReference type="ARBA" id="ARBA00023204"/>
    </source>
</evidence>
<evidence type="ECO:0000256" key="2">
    <source>
        <dbReference type="ARBA" id="ARBA00022763"/>
    </source>
</evidence>
<dbReference type="GO" id="GO:0003887">
    <property type="term" value="F:DNA-directed DNA polymerase activity"/>
    <property type="evidence" value="ECO:0007669"/>
    <property type="project" value="TreeGrafter"/>
</dbReference>
<sequence length="423" mass="47044">MFALVDCNNFYVSCERVFNPALHNRPVVVLSNNDGCIISRSQEAKALGLPMGAPVFKHKVLLERHNVVLFSPNFALYGDMSSRVMNTLGELLPDIEIYSIDEAFADLHGFERFNLQQLAETVRDTIRRNTGIPVSVGIGATKTLAKVANHLAKKNSLYHGVCVLDEKAAIRDALAGIRIEDVWGIGRGYSRFLRRHAVETALDFSALPSEWVQRRMHVTGSRVQRELNGISCLSLEHALPLRKSICTSRSFGRKVSRIEDLERAIGSFASKCVVKLREQGLLASFVTVFVYSGSFDDPRYRYKGGRTVSIPAATQNTLEIVQCALEALKEVYHEKCAYKKAGVVLSGLAPVSDSCITPSLFDEDKGAGYDSQALMQAIDMVNSRYGSGTLRLAVSESSGWKQRMERLSPRYTTRWEDIIEVRG</sequence>
<evidence type="ECO:0000313" key="8">
    <source>
        <dbReference type="Proteomes" id="UP000246278"/>
    </source>
</evidence>
<gene>
    <name evidence="7" type="ORF">CR164_07015</name>
</gene>
<dbReference type="Gene3D" id="3.30.70.270">
    <property type="match status" value="1"/>
</dbReference>
<dbReference type="RefSeq" id="WP_110023216.1">
    <property type="nucleotide sequence ID" value="NZ_PDNZ01000004.1"/>
</dbReference>
<evidence type="ECO:0000259" key="6">
    <source>
        <dbReference type="PROSITE" id="PS50173"/>
    </source>
</evidence>
<dbReference type="InterPro" id="IPR043128">
    <property type="entry name" value="Rev_trsase/Diguanyl_cyclase"/>
</dbReference>
<dbReference type="InterPro" id="IPR017961">
    <property type="entry name" value="DNA_pol_Y-fam_little_finger"/>
</dbReference>
<keyword evidence="5" id="KW-0742">SOS response</keyword>
<comment type="similarity">
    <text evidence="1">Belongs to the DNA polymerase type-Y family.</text>
</comment>
<dbReference type="GO" id="GO:0006281">
    <property type="term" value="P:DNA repair"/>
    <property type="evidence" value="ECO:0007669"/>
    <property type="project" value="UniProtKB-KW"/>
</dbReference>
<dbReference type="GO" id="GO:0009432">
    <property type="term" value="P:SOS response"/>
    <property type="evidence" value="ECO:0007669"/>
    <property type="project" value="UniProtKB-KW"/>
</dbReference>
<evidence type="ECO:0000256" key="5">
    <source>
        <dbReference type="ARBA" id="ARBA00023236"/>
    </source>
</evidence>
<dbReference type="GO" id="GO:0042276">
    <property type="term" value="P:error-prone translesion synthesis"/>
    <property type="evidence" value="ECO:0007669"/>
    <property type="project" value="TreeGrafter"/>
</dbReference>
<keyword evidence="3" id="KW-0741">SOS mutagenesis</keyword>
<protein>
    <submittedName>
        <fullName evidence="7">DNA polymerase V subunit UmuC</fullName>
    </submittedName>
</protein>